<name>A0A368P079_AGRVI</name>
<dbReference type="GO" id="GO:0003677">
    <property type="term" value="F:DNA binding"/>
    <property type="evidence" value="ECO:0007669"/>
    <property type="project" value="UniProtKB-KW"/>
</dbReference>
<evidence type="ECO:0000256" key="2">
    <source>
        <dbReference type="ARBA" id="ARBA00023125"/>
    </source>
</evidence>
<reference evidence="5 6" key="1">
    <citation type="submission" date="2018-08" db="EMBL/GenBank/DDBJ databases">
        <title>Genome sequencing of Agrobacterium vitis strain ICMP 10754.</title>
        <authorList>
            <person name="Visnovsky S.B."/>
            <person name="Pitman A.R."/>
        </authorList>
    </citation>
    <scope>NUCLEOTIDE SEQUENCE [LARGE SCALE GENOMIC DNA]</scope>
    <source>
        <strain evidence="5 6">ICMP 10754</strain>
    </source>
</reference>
<evidence type="ECO:0000313" key="6">
    <source>
        <dbReference type="Proteomes" id="UP000436911"/>
    </source>
</evidence>
<dbReference type="RefSeq" id="WP_081088975.1">
    <property type="nucleotide sequence ID" value="NZ_CP055266.1"/>
</dbReference>
<feature type="domain" description="HTH gntR-type" evidence="4">
    <location>
        <begin position="15"/>
        <end position="82"/>
    </location>
</feature>
<dbReference type="InterPro" id="IPR000524">
    <property type="entry name" value="Tscrpt_reg_HTH_GntR"/>
</dbReference>
<proteinExistence type="predicted"/>
<dbReference type="Proteomes" id="UP000436911">
    <property type="component" value="Unassembled WGS sequence"/>
</dbReference>
<dbReference type="InterPro" id="IPR011711">
    <property type="entry name" value="GntR_C"/>
</dbReference>
<evidence type="ECO:0000256" key="3">
    <source>
        <dbReference type="ARBA" id="ARBA00023163"/>
    </source>
</evidence>
<gene>
    <name evidence="5" type="ORF">DXT89_05055</name>
</gene>
<comment type="caution">
    <text evidence="5">The sequence shown here is derived from an EMBL/GenBank/DDBJ whole genome shotgun (WGS) entry which is preliminary data.</text>
</comment>
<dbReference type="PANTHER" id="PTHR43537">
    <property type="entry name" value="TRANSCRIPTIONAL REGULATOR, GNTR FAMILY"/>
    <property type="match status" value="1"/>
</dbReference>
<dbReference type="CDD" id="cd07377">
    <property type="entry name" value="WHTH_GntR"/>
    <property type="match status" value="1"/>
</dbReference>
<dbReference type="InterPro" id="IPR036388">
    <property type="entry name" value="WH-like_DNA-bd_sf"/>
</dbReference>
<dbReference type="OrthoDB" id="7192778at2"/>
<dbReference type="SUPFAM" id="SSF48008">
    <property type="entry name" value="GntR ligand-binding domain-like"/>
    <property type="match status" value="1"/>
</dbReference>
<dbReference type="SMART" id="SM00345">
    <property type="entry name" value="HTH_GNTR"/>
    <property type="match status" value="1"/>
</dbReference>
<dbReference type="InterPro" id="IPR036390">
    <property type="entry name" value="WH_DNA-bd_sf"/>
</dbReference>
<organism evidence="5 6">
    <name type="scientific">Agrobacterium vitis</name>
    <name type="common">Rhizobium vitis</name>
    <dbReference type="NCBI Taxonomy" id="373"/>
    <lineage>
        <taxon>Bacteria</taxon>
        <taxon>Pseudomonadati</taxon>
        <taxon>Pseudomonadota</taxon>
        <taxon>Alphaproteobacteria</taxon>
        <taxon>Hyphomicrobiales</taxon>
        <taxon>Rhizobiaceae</taxon>
        <taxon>Rhizobium/Agrobacterium group</taxon>
        <taxon>Agrobacterium</taxon>
    </lineage>
</organism>
<dbReference type="PROSITE" id="PS50949">
    <property type="entry name" value="HTH_GNTR"/>
    <property type="match status" value="1"/>
</dbReference>
<dbReference type="AlphaFoldDB" id="A0A368P079"/>
<dbReference type="GeneID" id="60680703"/>
<keyword evidence="3" id="KW-0804">Transcription</keyword>
<evidence type="ECO:0000313" key="5">
    <source>
        <dbReference type="EMBL" id="KAA3530115.1"/>
    </source>
</evidence>
<accession>A0A368P079</accession>
<evidence type="ECO:0000256" key="1">
    <source>
        <dbReference type="ARBA" id="ARBA00023015"/>
    </source>
</evidence>
<dbReference type="Gene3D" id="1.20.120.530">
    <property type="entry name" value="GntR ligand-binding domain-like"/>
    <property type="match status" value="1"/>
</dbReference>
<dbReference type="SMART" id="SM00895">
    <property type="entry name" value="FCD"/>
    <property type="match status" value="1"/>
</dbReference>
<dbReference type="InterPro" id="IPR008920">
    <property type="entry name" value="TF_FadR/GntR_C"/>
</dbReference>
<sequence length="252" mass="27897">MQKDNKASAKQGDAATHGRRAVIELREKIISGHLAGGTRLFEVSLAAELDISRTPVREALSRLAEEGLLDRLPSGGFTVRRFGYDDVIDAIELRGVLEGTAARLAAERGANAEALSEIWGTIYKLDQCFGPYVDDVEFDAYADLNEIFHRQLAALCGSEVMRREVERASALPFASPSAFLPNRLDIAAFRRSLRSAQEQHRALVEAIAAREGARAEAMAREHARTARRNLDYIFKEDPELINKIPGMGLIHR</sequence>
<dbReference type="GO" id="GO:0003700">
    <property type="term" value="F:DNA-binding transcription factor activity"/>
    <property type="evidence" value="ECO:0007669"/>
    <property type="project" value="InterPro"/>
</dbReference>
<dbReference type="Pfam" id="PF07729">
    <property type="entry name" value="FCD"/>
    <property type="match status" value="1"/>
</dbReference>
<dbReference type="PANTHER" id="PTHR43537:SF49">
    <property type="entry name" value="TRANSCRIPTIONAL REGULATORY PROTEIN"/>
    <property type="match status" value="1"/>
</dbReference>
<dbReference type="Gene3D" id="1.10.10.10">
    <property type="entry name" value="Winged helix-like DNA-binding domain superfamily/Winged helix DNA-binding domain"/>
    <property type="match status" value="1"/>
</dbReference>
<evidence type="ECO:0000259" key="4">
    <source>
        <dbReference type="PROSITE" id="PS50949"/>
    </source>
</evidence>
<dbReference type="SUPFAM" id="SSF46785">
    <property type="entry name" value="Winged helix' DNA-binding domain"/>
    <property type="match status" value="1"/>
</dbReference>
<protein>
    <submittedName>
        <fullName evidence="5">GntR family transcriptional regulator</fullName>
    </submittedName>
</protein>
<dbReference type="PRINTS" id="PR00035">
    <property type="entry name" value="HTHGNTR"/>
</dbReference>
<dbReference type="EMBL" id="QUSG01000002">
    <property type="protein sequence ID" value="KAA3530115.1"/>
    <property type="molecule type" value="Genomic_DNA"/>
</dbReference>
<keyword evidence="2" id="KW-0238">DNA-binding</keyword>
<dbReference type="Pfam" id="PF00392">
    <property type="entry name" value="GntR"/>
    <property type="match status" value="1"/>
</dbReference>
<keyword evidence="1" id="KW-0805">Transcription regulation</keyword>